<proteinExistence type="predicted"/>
<evidence type="ECO:0000313" key="2">
    <source>
        <dbReference type="Proteomes" id="UP001054945"/>
    </source>
</evidence>
<keyword evidence="2" id="KW-1185">Reference proteome</keyword>
<evidence type="ECO:0000313" key="1">
    <source>
        <dbReference type="EMBL" id="GIX71657.1"/>
    </source>
</evidence>
<comment type="caution">
    <text evidence="1">The sequence shown here is derived from an EMBL/GenBank/DDBJ whole genome shotgun (WGS) entry which is preliminary data.</text>
</comment>
<dbReference type="AlphaFoldDB" id="A0AAV4MHI5"/>
<reference evidence="1 2" key="1">
    <citation type="submission" date="2021-06" db="EMBL/GenBank/DDBJ databases">
        <title>Caerostris extrusa draft genome.</title>
        <authorList>
            <person name="Kono N."/>
            <person name="Arakawa K."/>
        </authorList>
    </citation>
    <scope>NUCLEOTIDE SEQUENCE [LARGE SCALE GENOMIC DNA]</scope>
</reference>
<dbReference type="EMBL" id="BPLR01002242">
    <property type="protein sequence ID" value="GIX71657.1"/>
    <property type="molecule type" value="Genomic_DNA"/>
</dbReference>
<name>A0AAV4MHI5_CAEEX</name>
<accession>A0AAV4MHI5</accession>
<protein>
    <submittedName>
        <fullName evidence="1">Uncharacterized protein</fullName>
    </submittedName>
</protein>
<sequence length="143" mass="16334">MVLVTVDPVSLVDFTTTHSPDADEKEFDYHITDVQLYEELGSIVAKVISVPECWCQSISDSCIEHLNRKCPFCLDAGEELSQTWLTQFGACEKEKTGRTYPCARQFWFLGGCFRFCFYFFACRIESFFRISVGFHLCGESATC</sequence>
<gene>
    <name evidence="1" type="ORF">CEXT_146491</name>
</gene>
<organism evidence="1 2">
    <name type="scientific">Caerostris extrusa</name>
    <name type="common">Bark spider</name>
    <name type="synonym">Caerostris bankana</name>
    <dbReference type="NCBI Taxonomy" id="172846"/>
    <lineage>
        <taxon>Eukaryota</taxon>
        <taxon>Metazoa</taxon>
        <taxon>Ecdysozoa</taxon>
        <taxon>Arthropoda</taxon>
        <taxon>Chelicerata</taxon>
        <taxon>Arachnida</taxon>
        <taxon>Araneae</taxon>
        <taxon>Araneomorphae</taxon>
        <taxon>Entelegynae</taxon>
        <taxon>Araneoidea</taxon>
        <taxon>Araneidae</taxon>
        <taxon>Caerostris</taxon>
    </lineage>
</organism>
<dbReference type="Proteomes" id="UP001054945">
    <property type="component" value="Unassembled WGS sequence"/>
</dbReference>